<comment type="caution">
    <text evidence="5">The sequence shown here is derived from an EMBL/GenBank/DDBJ whole genome shotgun (WGS) entry which is preliminary data.</text>
</comment>
<dbReference type="Gene3D" id="3.30.470.20">
    <property type="entry name" value="ATP-grasp fold, B domain"/>
    <property type="match status" value="1"/>
</dbReference>
<dbReference type="Proteomes" id="UP000626109">
    <property type="component" value="Unassembled WGS sequence"/>
</dbReference>
<evidence type="ECO:0000256" key="2">
    <source>
        <dbReference type="ARBA" id="ARBA00022741"/>
    </source>
</evidence>
<accession>A0A813IHP5</accession>
<dbReference type="PANTHER" id="PTHR12241">
    <property type="entry name" value="TUBULIN POLYGLUTAMYLASE"/>
    <property type="match status" value="1"/>
</dbReference>
<dbReference type="EMBL" id="CAJNNW010009118">
    <property type="protein sequence ID" value="CAE8650707.1"/>
    <property type="molecule type" value="Genomic_DNA"/>
</dbReference>
<reference evidence="5" key="1">
    <citation type="submission" date="2021-02" db="EMBL/GenBank/DDBJ databases">
        <authorList>
            <person name="Dougan E. K."/>
            <person name="Rhodes N."/>
            <person name="Thang M."/>
            <person name="Chan C."/>
        </authorList>
    </citation>
    <scope>NUCLEOTIDE SEQUENCE</scope>
</reference>
<keyword evidence="1" id="KW-0436">Ligase</keyword>
<dbReference type="InterPro" id="IPR004344">
    <property type="entry name" value="TTL/TTLL_fam"/>
</dbReference>
<name>A0A813IHP5_POLGL</name>
<organism evidence="5 6">
    <name type="scientific">Polarella glacialis</name>
    <name type="common">Dinoflagellate</name>
    <dbReference type="NCBI Taxonomy" id="89957"/>
    <lineage>
        <taxon>Eukaryota</taxon>
        <taxon>Sar</taxon>
        <taxon>Alveolata</taxon>
        <taxon>Dinophyceae</taxon>
        <taxon>Suessiales</taxon>
        <taxon>Suessiaceae</taxon>
        <taxon>Polarella</taxon>
    </lineage>
</organism>
<dbReference type="GO" id="GO:0070740">
    <property type="term" value="F:tubulin-glutamic acid ligase activity"/>
    <property type="evidence" value="ECO:0007669"/>
    <property type="project" value="TreeGrafter"/>
</dbReference>
<sequence>MRILQMQPGLINDATTNDPESPLTMSAAALQAKSPCGLGSVCIGFYAMTFLTPGERHGMLFWEADRLDKLGLSFEEILATEWPLFGLLARLAEEVILSGSARPVDATCHGAASPSSEATQRLVVALREEVAQRVAQRRPVPEALARRILAAVERVGERAAPGCAVAVATAWAAMAEAARGRADVAATAAYVQRAESALRAMSSNYTVMDWLSTQWPLFRLLHRMHQSLLPSDAMDEGDGKWLQPDLVPYDPQSGQPMRFVFNHKFYRADPLYIDIASDIIRTDLLRTLPAIFGISPARPGEKWNLNLVYTSNDYGDLQPGRELWRLHAGSQRLLFVPQAQEILGEKDQQCRAFHGALDRWQVGDSLAEKIGGMPRCFDMPSATEELRAFAKARRAGKASDSGDQLRMAFVRKPEGMWGGRGIEIRFGIDDLLDEAGKAASDVDVQPDGCVFVTLEDSQCLGLHEPPSPEASASEDACRQACCDMGPRLCKAWNWRAEEGCWVGTPRACTGRNPMFLGGWRGGHRPRQGEKAGEAEQRAVVQQYILDPVLYQLEGVKPPLRVKTDIRIYGTVISMDPFRLYISKRGYFRSGYLERNYSTASDEELKDRLMHVTHHIPKIETGSYQCPTAPSQGHPKGAEHDAGSGGSLKKWFKIAKEQNGLDPKLVWKNIKLAIAVFILGAREQLACGGNAVPHACGSVAFQFFADLVVDSHGKAWLMEIHPTLPLKSHGLGDPEGGWVEVLTRSTRQGSMGSLGMLFAGWANRPYRQWVESLMRRFLQQPRWRRAVLELQQLHRWQRARMPGWSGEAPSLAGLLAKILVEEHMACRLDVVPVLPAMWRQVGHLVQARPGKDGDPFGQGLRPLYRLVEAARRFVRRAAAEGSHGRSPVSDLRPKKCVPVDFNAGTVWEQPWERDSRRFKL</sequence>
<dbReference type="GO" id="GO:0000226">
    <property type="term" value="P:microtubule cytoskeleton organization"/>
    <property type="evidence" value="ECO:0007669"/>
    <property type="project" value="TreeGrafter"/>
</dbReference>
<feature type="region of interest" description="Disordered" evidence="4">
    <location>
        <begin position="622"/>
        <end position="643"/>
    </location>
</feature>
<evidence type="ECO:0000313" key="6">
    <source>
        <dbReference type="Proteomes" id="UP000626109"/>
    </source>
</evidence>
<evidence type="ECO:0000256" key="4">
    <source>
        <dbReference type="SAM" id="MobiDB-lite"/>
    </source>
</evidence>
<dbReference type="GO" id="GO:0036064">
    <property type="term" value="C:ciliary basal body"/>
    <property type="evidence" value="ECO:0007669"/>
    <property type="project" value="TreeGrafter"/>
</dbReference>
<dbReference type="GO" id="GO:0005524">
    <property type="term" value="F:ATP binding"/>
    <property type="evidence" value="ECO:0007669"/>
    <property type="project" value="UniProtKB-KW"/>
</dbReference>
<evidence type="ECO:0000313" key="5">
    <source>
        <dbReference type="EMBL" id="CAE8650707.1"/>
    </source>
</evidence>
<proteinExistence type="predicted"/>
<dbReference type="PANTHER" id="PTHR12241:SF147">
    <property type="entry name" value="TUBULIN POLYGLUTAMYLASE TTLL7"/>
    <property type="match status" value="1"/>
</dbReference>
<dbReference type="Pfam" id="PF03133">
    <property type="entry name" value="TTL"/>
    <property type="match status" value="1"/>
</dbReference>
<keyword evidence="3" id="KW-0067">ATP-binding</keyword>
<protein>
    <submittedName>
        <fullName evidence="5">Uncharacterized protein</fullName>
    </submittedName>
</protein>
<gene>
    <name evidence="5" type="ORF">PGLA2088_LOCUS8499</name>
</gene>
<evidence type="ECO:0000256" key="1">
    <source>
        <dbReference type="ARBA" id="ARBA00022598"/>
    </source>
</evidence>
<dbReference type="GO" id="GO:0015631">
    <property type="term" value="F:tubulin binding"/>
    <property type="evidence" value="ECO:0007669"/>
    <property type="project" value="TreeGrafter"/>
</dbReference>
<keyword evidence="2" id="KW-0547">Nucleotide-binding</keyword>
<dbReference type="AlphaFoldDB" id="A0A813IHP5"/>
<evidence type="ECO:0000256" key="3">
    <source>
        <dbReference type="ARBA" id="ARBA00022840"/>
    </source>
</evidence>